<dbReference type="EMBL" id="CAXDID020000213">
    <property type="protein sequence ID" value="CAL6057288.1"/>
    <property type="molecule type" value="Genomic_DNA"/>
</dbReference>
<organism evidence="1">
    <name type="scientific">Hexamita inflata</name>
    <dbReference type="NCBI Taxonomy" id="28002"/>
    <lineage>
        <taxon>Eukaryota</taxon>
        <taxon>Metamonada</taxon>
        <taxon>Diplomonadida</taxon>
        <taxon>Hexamitidae</taxon>
        <taxon>Hexamitinae</taxon>
        <taxon>Hexamita</taxon>
    </lineage>
</organism>
<evidence type="ECO:0000313" key="8">
    <source>
        <dbReference type="EMBL" id="CAL6082237.1"/>
    </source>
</evidence>
<gene>
    <name evidence="4" type="ORF">HINF_LOCUS27860</name>
    <name evidence="1" type="ORF">HINF_LOCUS2910</name>
    <name evidence="2" type="ORF">HINF_LOCUS2913</name>
    <name evidence="3" type="ORF">HINF_LOCUS2917</name>
    <name evidence="5" type="ORF">HINF_LOCUS47435</name>
    <name evidence="6" type="ORF">HINF_LOCUS61022</name>
    <name evidence="7" type="ORF">HINF_LOCUS61025</name>
    <name evidence="8" type="ORF">HINF_LOCUS61029</name>
</gene>
<reference evidence="5 9" key="2">
    <citation type="submission" date="2024-07" db="EMBL/GenBank/DDBJ databases">
        <authorList>
            <person name="Akdeniz Z."/>
        </authorList>
    </citation>
    <scope>NUCLEOTIDE SEQUENCE [LARGE SCALE GENOMIC DNA]</scope>
</reference>
<evidence type="ECO:0000313" key="4">
    <source>
        <dbReference type="EMBL" id="CAI9940215.1"/>
    </source>
</evidence>
<protein>
    <submittedName>
        <fullName evidence="5">Hypothetical_protein</fullName>
    </submittedName>
</protein>
<dbReference type="AlphaFoldDB" id="A0AA86TE67"/>
<accession>A0AA86TE67</accession>
<evidence type="ECO:0000313" key="1">
    <source>
        <dbReference type="EMBL" id="CAI9915265.1"/>
    </source>
</evidence>
<evidence type="ECO:0000313" key="7">
    <source>
        <dbReference type="EMBL" id="CAL6082233.1"/>
    </source>
</evidence>
<evidence type="ECO:0000313" key="6">
    <source>
        <dbReference type="EMBL" id="CAL6082230.1"/>
    </source>
</evidence>
<reference evidence="1" key="1">
    <citation type="submission" date="2023-06" db="EMBL/GenBank/DDBJ databases">
        <authorList>
            <person name="Kurt Z."/>
        </authorList>
    </citation>
    <scope>NUCLEOTIDE SEQUENCE</scope>
</reference>
<dbReference type="EMBL" id="CAXDID020000362">
    <property type="protein sequence ID" value="CAL6082233.1"/>
    <property type="molecule type" value="Genomic_DNA"/>
</dbReference>
<dbReference type="EMBL" id="CATOUU010000674">
    <property type="protein sequence ID" value="CAI9940215.1"/>
    <property type="molecule type" value="Genomic_DNA"/>
</dbReference>
<dbReference type="EMBL" id="CAXDID020000362">
    <property type="protein sequence ID" value="CAL6082237.1"/>
    <property type="molecule type" value="Genomic_DNA"/>
</dbReference>
<evidence type="ECO:0000313" key="5">
    <source>
        <dbReference type="EMBL" id="CAL6057288.1"/>
    </source>
</evidence>
<dbReference type="EMBL" id="CATOUU010000069">
    <property type="protein sequence ID" value="CAI9915265.1"/>
    <property type="molecule type" value="Genomic_DNA"/>
</dbReference>
<name>A0AA86TE67_9EUKA</name>
<dbReference type="Proteomes" id="UP001642409">
    <property type="component" value="Unassembled WGS sequence"/>
</dbReference>
<dbReference type="EMBL" id="CATOUU010000069">
    <property type="protein sequence ID" value="CAI9915272.1"/>
    <property type="molecule type" value="Genomic_DNA"/>
</dbReference>
<keyword evidence="9" id="KW-1185">Reference proteome</keyword>
<comment type="caution">
    <text evidence="1">The sequence shown here is derived from an EMBL/GenBank/DDBJ whole genome shotgun (WGS) entry which is preliminary data.</text>
</comment>
<proteinExistence type="predicted"/>
<evidence type="ECO:0000313" key="2">
    <source>
        <dbReference type="EMBL" id="CAI9915268.1"/>
    </source>
</evidence>
<evidence type="ECO:0000313" key="9">
    <source>
        <dbReference type="Proteomes" id="UP001642409"/>
    </source>
</evidence>
<sequence length="119" mass="13924">MYTCVVTTDTKFKRTTTQTSCDIVGNMLMIQFPYQIMCVEKDQCVCICDYKFDQYINKEQHMTIMVEKNHKVQTKKCNRFVHNMFDAPTSQCISVNNDADDDLVSPQHSPNYIFDTLEQ</sequence>
<evidence type="ECO:0000313" key="3">
    <source>
        <dbReference type="EMBL" id="CAI9915272.1"/>
    </source>
</evidence>
<dbReference type="EMBL" id="CATOUU010000069">
    <property type="protein sequence ID" value="CAI9915268.1"/>
    <property type="molecule type" value="Genomic_DNA"/>
</dbReference>
<dbReference type="EMBL" id="CAXDID020000362">
    <property type="protein sequence ID" value="CAL6082230.1"/>
    <property type="molecule type" value="Genomic_DNA"/>
</dbReference>